<dbReference type="AlphaFoldDB" id="A0ABD1XLM9"/>
<dbReference type="EMBL" id="JBHFFA010000008">
    <property type="protein sequence ID" value="KAL2609689.1"/>
    <property type="molecule type" value="Genomic_DNA"/>
</dbReference>
<reference evidence="1 2" key="1">
    <citation type="submission" date="2024-09" db="EMBL/GenBank/DDBJ databases">
        <title>Chromosome-scale assembly of Riccia fluitans.</title>
        <authorList>
            <person name="Paukszto L."/>
            <person name="Sawicki J."/>
            <person name="Karawczyk K."/>
            <person name="Piernik-Szablinska J."/>
            <person name="Szczecinska M."/>
            <person name="Mazdziarz M."/>
        </authorList>
    </citation>
    <scope>NUCLEOTIDE SEQUENCE [LARGE SCALE GENOMIC DNA]</scope>
    <source>
        <strain evidence="1">Rf_01</strain>
        <tissue evidence="1">Aerial parts of the thallus</tissue>
    </source>
</reference>
<dbReference type="Proteomes" id="UP001605036">
    <property type="component" value="Unassembled WGS sequence"/>
</dbReference>
<accession>A0ABD1XLM9</accession>
<comment type="caution">
    <text evidence="1">The sequence shown here is derived from an EMBL/GenBank/DDBJ whole genome shotgun (WGS) entry which is preliminary data.</text>
</comment>
<protein>
    <submittedName>
        <fullName evidence="1">Uncharacterized protein</fullName>
    </submittedName>
</protein>
<gene>
    <name evidence="1" type="ORF">R1flu_028262</name>
</gene>
<proteinExistence type="predicted"/>
<keyword evidence="2" id="KW-1185">Reference proteome</keyword>
<name>A0ABD1XLM9_9MARC</name>
<evidence type="ECO:0000313" key="2">
    <source>
        <dbReference type="Proteomes" id="UP001605036"/>
    </source>
</evidence>
<organism evidence="1 2">
    <name type="scientific">Riccia fluitans</name>
    <dbReference type="NCBI Taxonomy" id="41844"/>
    <lineage>
        <taxon>Eukaryota</taxon>
        <taxon>Viridiplantae</taxon>
        <taxon>Streptophyta</taxon>
        <taxon>Embryophyta</taxon>
        <taxon>Marchantiophyta</taxon>
        <taxon>Marchantiopsida</taxon>
        <taxon>Marchantiidae</taxon>
        <taxon>Marchantiales</taxon>
        <taxon>Ricciaceae</taxon>
        <taxon>Riccia</taxon>
    </lineage>
</organism>
<sequence>MDVCNCIVSGGIKSLIGILPMMSGYVGLNIDGKLILIKSLFNHLGVIRYRQRIPFVEIPAASVEIVEEVDIPQMLADLIDGVDEVRE</sequence>
<evidence type="ECO:0000313" key="1">
    <source>
        <dbReference type="EMBL" id="KAL2609689.1"/>
    </source>
</evidence>